<feature type="domain" description="PIK helical" evidence="4">
    <location>
        <begin position="75"/>
        <end position="252"/>
    </location>
</feature>
<dbReference type="EMBL" id="JARBDR010000141">
    <property type="protein sequence ID" value="KAJ8319901.1"/>
    <property type="molecule type" value="Genomic_DNA"/>
</dbReference>
<comment type="caution">
    <text evidence="5">The sequence shown here is derived from an EMBL/GenBank/DDBJ whole genome shotgun (WGS) entry which is preliminary data.</text>
</comment>
<dbReference type="Gene3D" id="3.30.1010.10">
    <property type="entry name" value="Phosphatidylinositol 3-kinase Catalytic Subunit, Chain A, domain 4"/>
    <property type="match status" value="1"/>
</dbReference>
<name>A0ABQ9FUS9_TEGGR</name>
<evidence type="ECO:0000313" key="5">
    <source>
        <dbReference type="EMBL" id="KAJ8319901.1"/>
    </source>
</evidence>
<dbReference type="InterPro" id="IPR011009">
    <property type="entry name" value="Kinase-like_dom_sf"/>
</dbReference>
<dbReference type="PANTHER" id="PTHR10048:SF118">
    <property type="entry name" value="PI-3 KINASE"/>
    <property type="match status" value="1"/>
</dbReference>
<gene>
    <name evidence="5" type="ORF">KUTeg_001488</name>
</gene>
<evidence type="ECO:0008006" key="7">
    <source>
        <dbReference type="Google" id="ProtNLM"/>
    </source>
</evidence>
<dbReference type="SMART" id="SM00146">
    <property type="entry name" value="PI3Kc"/>
    <property type="match status" value="1"/>
</dbReference>
<evidence type="ECO:0000256" key="2">
    <source>
        <dbReference type="ARBA" id="ARBA00022777"/>
    </source>
</evidence>
<dbReference type="InterPro" id="IPR016024">
    <property type="entry name" value="ARM-type_fold"/>
</dbReference>
<organism evidence="5 6">
    <name type="scientific">Tegillarca granosa</name>
    <name type="common">Malaysian cockle</name>
    <name type="synonym">Anadara granosa</name>
    <dbReference type="NCBI Taxonomy" id="220873"/>
    <lineage>
        <taxon>Eukaryota</taxon>
        <taxon>Metazoa</taxon>
        <taxon>Spiralia</taxon>
        <taxon>Lophotrochozoa</taxon>
        <taxon>Mollusca</taxon>
        <taxon>Bivalvia</taxon>
        <taxon>Autobranchia</taxon>
        <taxon>Pteriomorphia</taxon>
        <taxon>Arcoida</taxon>
        <taxon>Arcoidea</taxon>
        <taxon>Arcidae</taxon>
        <taxon>Tegillarca</taxon>
    </lineage>
</organism>
<dbReference type="InterPro" id="IPR001263">
    <property type="entry name" value="PI3K_accessory_dom"/>
</dbReference>
<dbReference type="PROSITE" id="PS51545">
    <property type="entry name" value="PIK_HELICAL"/>
    <property type="match status" value="1"/>
</dbReference>
<protein>
    <recommendedName>
        <fullName evidence="7">Phosphatidylinositol 3-kinase</fullName>
    </recommendedName>
</protein>
<dbReference type="Pfam" id="PF00454">
    <property type="entry name" value="PI3_PI4_kinase"/>
    <property type="match status" value="1"/>
</dbReference>
<dbReference type="SMART" id="SM00145">
    <property type="entry name" value="PI3Ka"/>
    <property type="match status" value="1"/>
</dbReference>
<dbReference type="InterPro" id="IPR036940">
    <property type="entry name" value="PI3/4_kinase_cat_sf"/>
</dbReference>
<dbReference type="InterPro" id="IPR000403">
    <property type="entry name" value="PI3/4_kinase_cat_dom"/>
</dbReference>
<dbReference type="Proteomes" id="UP001217089">
    <property type="component" value="Unassembled WGS sequence"/>
</dbReference>
<dbReference type="Pfam" id="PF00613">
    <property type="entry name" value="PI3Ka"/>
    <property type="match status" value="1"/>
</dbReference>
<dbReference type="SUPFAM" id="SSF48371">
    <property type="entry name" value="ARM repeat"/>
    <property type="match status" value="1"/>
</dbReference>
<feature type="domain" description="PI3K/PI4K catalytic" evidence="3">
    <location>
        <begin position="255"/>
        <end position="532"/>
    </location>
</feature>
<evidence type="ECO:0000259" key="4">
    <source>
        <dbReference type="PROSITE" id="PS51545"/>
    </source>
</evidence>
<dbReference type="PANTHER" id="PTHR10048">
    <property type="entry name" value="PHOSPHATIDYLINOSITOL KINASE"/>
    <property type="match status" value="1"/>
</dbReference>
<dbReference type="PROSITE" id="PS50290">
    <property type="entry name" value="PI3_4_KINASE_3"/>
    <property type="match status" value="1"/>
</dbReference>
<sequence>MTSTHDDCDPMGTVSINPLGDNASSLMFVVSDFNHKHGHILYPGIEKIKVNFCNFGAVAVLQCASDNMEEPGVAGSPNWRPSKTHLQQLEKILEEDVMTSYQLAEQDKELCWLLRYECRDHFPHALPLVLTSVKWDNHIDVAKMQALLQTWSKLPVDQALELLDFNFPDHHVRKYATDCLAQLSRDHLAVLSKQQEALTKLEALSTIAKASTQRTNKPKRVVEELKHLLNQKSYTECLTDLYSPLTPLYKLDVVLIDKFKVMDSKKKPLWIRWKNADEEGQDIPIIYKNGDDLRQDMLTLQILQIMDNIWLAEGYDLRLNAYGCIATGREEGMIEVVKDSNTIAGIQKSKNVGAFAKESLFEWLKDKNPSEESLNRAVEEFTYSCCGYAVATYILGIGDRHNDNIMLKETGQLFHIDFGHFLGNFKSKLKIKRERVPFILTDHFKYVITKGGTNSENFIRFQDLCENAYLVIRKKGQLLMRLFMMMLQSGIPQLMSVNDVDYLKDTLALTLNEHEAHMKFRQNFKLAVSKNWTTNFNWAIHNLVH</sequence>
<dbReference type="InterPro" id="IPR015433">
    <property type="entry name" value="PI3/4_kinase"/>
</dbReference>
<keyword evidence="6" id="KW-1185">Reference proteome</keyword>
<reference evidence="5 6" key="1">
    <citation type="submission" date="2022-12" db="EMBL/GenBank/DDBJ databases">
        <title>Chromosome-level genome of Tegillarca granosa.</title>
        <authorList>
            <person name="Kim J."/>
        </authorList>
    </citation>
    <scope>NUCLEOTIDE SEQUENCE [LARGE SCALE GENOMIC DNA]</scope>
    <source>
        <strain evidence="5">Teg-2019</strain>
        <tissue evidence="5">Adductor muscle</tissue>
    </source>
</reference>
<evidence type="ECO:0000256" key="1">
    <source>
        <dbReference type="ARBA" id="ARBA00022679"/>
    </source>
</evidence>
<accession>A0ABQ9FUS9</accession>
<evidence type="ECO:0000259" key="3">
    <source>
        <dbReference type="PROSITE" id="PS50290"/>
    </source>
</evidence>
<proteinExistence type="predicted"/>
<keyword evidence="1" id="KW-0808">Transferase</keyword>
<dbReference type="SUPFAM" id="SSF56112">
    <property type="entry name" value="Protein kinase-like (PK-like)"/>
    <property type="match status" value="1"/>
</dbReference>
<keyword evidence="2" id="KW-0418">Kinase</keyword>
<evidence type="ECO:0000313" key="6">
    <source>
        <dbReference type="Proteomes" id="UP001217089"/>
    </source>
</evidence>
<dbReference type="Gene3D" id="1.10.1070.11">
    <property type="entry name" value="Phosphatidylinositol 3-/4-kinase, catalytic domain"/>
    <property type="match status" value="1"/>
</dbReference>